<dbReference type="InterPro" id="IPR009076">
    <property type="entry name" value="FRB_dom"/>
</dbReference>
<comment type="similarity">
    <text evidence="1 10">Belongs to the PI3/PI4-kinase family.</text>
</comment>
<dbReference type="InterPro" id="IPR003151">
    <property type="entry name" value="PIK-rel_kinase_FAT"/>
</dbReference>
<dbReference type="GO" id="GO:0031932">
    <property type="term" value="C:TORC2 complex"/>
    <property type="evidence" value="ECO:0007669"/>
    <property type="project" value="TreeGrafter"/>
</dbReference>
<feature type="domain" description="FATC" evidence="13">
    <location>
        <begin position="2430"/>
        <end position="2462"/>
    </location>
</feature>
<evidence type="ECO:0000259" key="12">
    <source>
        <dbReference type="PROSITE" id="PS51189"/>
    </source>
</evidence>
<dbReference type="FunFam" id="1.20.120.150:FF:000001">
    <property type="entry name" value="Serine/threonine-protein kinase TOR"/>
    <property type="match status" value="1"/>
</dbReference>
<organism evidence="14 15">
    <name type="scientific">Planoprotostelium fungivorum</name>
    <dbReference type="NCBI Taxonomy" id="1890364"/>
    <lineage>
        <taxon>Eukaryota</taxon>
        <taxon>Amoebozoa</taxon>
        <taxon>Evosea</taxon>
        <taxon>Variosea</taxon>
        <taxon>Cavosteliida</taxon>
        <taxon>Cavosteliaceae</taxon>
        <taxon>Planoprotostelium</taxon>
    </lineage>
</organism>
<keyword evidence="4" id="KW-0677">Repeat</keyword>
<dbReference type="InParanoid" id="A0A2P6NM56"/>
<evidence type="ECO:0000259" key="13">
    <source>
        <dbReference type="PROSITE" id="PS51190"/>
    </source>
</evidence>
<comment type="caution">
    <text evidence="14">The sequence shown here is derived from an EMBL/GenBank/DDBJ whole genome shotgun (WGS) entry which is preliminary data.</text>
</comment>
<dbReference type="InterPro" id="IPR057564">
    <property type="entry name" value="HEAT_ATR"/>
</dbReference>
<dbReference type="Gene3D" id="1.10.1070.11">
    <property type="entry name" value="Phosphatidylinositol 3-/4-kinase, catalytic domain"/>
    <property type="match status" value="1"/>
</dbReference>
<evidence type="ECO:0000256" key="8">
    <source>
        <dbReference type="ARBA" id="ARBA00047899"/>
    </source>
</evidence>
<dbReference type="GO" id="GO:0005634">
    <property type="term" value="C:nucleus"/>
    <property type="evidence" value="ECO:0007669"/>
    <property type="project" value="TreeGrafter"/>
</dbReference>
<dbReference type="SUPFAM" id="SSF56112">
    <property type="entry name" value="Protein kinase-like (PK-like)"/>
    <property type="match status" value="1"/>
</dbReference>
<dbReference type="InterPro" id="IPR036940">
    <property type="entry name" value="PI3/4_kinase_cat_sf"/>
</dbReference>
<comment type="catalytic activity">
    <reaction evidence="8 10">
        <text>L-threonyl-[protein] + ATP = O-phospho-L-threonyl-[protein] + ADP + H(+)</text>
        <dbReference type="Rhea" id="RHEA:46608"/>
        <dbReference type="Rhea" id="RHEA-COMP:11060"/>
        <dbReference type="Rhea" id="RHEA-COMP:11605"/>
        <dbReference type="ChEBI" id="CHEBI:15378"/>
        <dbReference type="ChEBI" id="CHEBI:30013"/>
        <dbReference type="ChEBI" id="CHEBI:30616"/>
        <dbReference type="ChEBI" id="CHEBI:61977"/>
        <dbReference type="ChEBI" id="CHEBI:456216"/>
        <dbReference type="EC" id="2.7.11.1"/>
    </reaction>
</comment>
<dbReference type="Gene3D" id="1.25.10.10">
    <property type="entry name" value="Leucine-rich Repeat Variant"/>
    <property type="match status" value="3"/>
</dbReference>
<evidence type="ECO:0000313" key="14">
    <source>
        <dbReference type="EMBL" id="PRP84992.1"/>
    </source>
</evidence>
<keyword evidence="3 10" id="KW-0808">Transferase</keyword>
<reference evidence="14 15" key="1">
    <citation type="journal article" date="2018" name="Genome Biol. Evol.">
        <title>Multiple Roots of Fruiting Body Formation in Amoebozoa.</title>
        <authorList>
            <person name="Hillmann F."/>
            <person name="Forbes G."/>
            <person name="Novohradska S."/>
            <person name="Ferling I."/>
            <person name="Riege K."/>
            <person name="Groth M."/>
            <person name="Westermann M."/>
            <person name="Marz M."/>
            <person name="Spaller T."/>
            <person name="Winckler T."/>
            <person name="Schaap P."/>
            <person name="Glockner G."/>
        </authorList>
    </citation>
    <scope>NUCLEOTIDE SEQUENCE [LARGE SCALE GENOMIC DNA]</scope>
    <source>
        <strain evidence="14 15">Jena</strain>
    </source>
</reference>
<dbReference type="InterPro" id="IPR011009">
    <property type="entry name" value="Kinase-like_dom_sf"/>
</dbReference>
<dbReference type="EMBL" id="MDYQ01000052">
    <property type="protein sequence ID" value="PRP84992.1"/>
    <property type="molecule type" value="Genomic_DNA"/>
</dbReference>
<dbReference type="PROSITE" id="PS51189">
    <property type="entry name" value="FAT"/>
    <property type="match status" value="1"/>
</dbReference>
<dbReference type="FunFam" id="3.30.1010.10:FF:000006">
    <property type="entry name" value="Serine/threonine-protein kinase TOR"/>
    <property type="match status" value="1"/>
</dbReference>
<dbReference type="PANTHER" id="PTHR11139">
    <property type="entry name" value="ATAXIA TELANGIECTASIA MUTATED ATM -RELATED"/>
    <property type="match status" value="1"/>
</dbReference>
<dbReference type="PROSITE" id="PS50290">
    <property type="entry name" value="PI3_4_KINASE_3"/>
    <property type="match status" value="1"/>
</dbReference>
<name>A0A2P6NM56_9EUKA</name>
<dbReference type="InterPro" id="IPR036738">
    <property type="entry name" value="FRB_sf"/>
</dbReference>
<keyword evidence="5 10" id="KW-0547">Nucleotide-binding</keyword>
<dbReference type="InterPro" id="IPR014009">
    <property type="entry name" value="PIK_FAT"/>
</dbReference>
<dbReference type="STRING" id="1890364.A0A2P6NM56"/>
<dbReference type="OrthoDB" id="381190at2759"/>
<dbReference type="GO" id="GO:0004674">
    <property type="term" value="F:protein serine/threonine kinase activity"/>
    <property type="evidence" value="ECO:0007669"/>
    <property type="project" value="UniProtKB-KW"/>
</dbReference>
<dbReference type="FunFam" id="1.10.1070.11:FF:000029">
    <property type="entry name" value="Serine/threonine-protein kinase TOR"/>
    <property type="match status" value="1"/>
</dbReference>
<dbReference type="SMART" id="SM01346">
    <property type="entry name" value="DUF3385"/>
    <property type="match status" value="1"/>
</dbReference>
<dbReference type="PROSITE" id="PS00916">
    <property type="entry name" value="PI3_4_KINASE_2"/>
    <property type="match status" value="1"/>
</dbReference>
<keyword evidence="6 10" id="KW-0418">Kinase</keyword>
<dbReference type="InterPro" id="IPR000403">
    <property type="entry name" value="PI3/4_kinase_cat_dom"/>
</dbReference>
<evidence type="ECO:0000256" key="1">
    <source>
        <dbReference type="ARBA" id="ARBA00011031"/>
    </source>
</evidence>
<dbReference type="Gene3D" id="1.20.120.150">
    <property type="entry name" value="FKBP12-rapamycin binding domain"/>
    <property type="match status" value="1"/>
</dbReference>
<evidence type="ECO:0000256" key="6">
    <source>
        <dbReference type="ARBA" id="ARBA00022777"/>
    </source>
</evidence>
<dbReference type="GO" id="GO:0106310">
    <property type="term" value="F:protein serine kinase activity"/>
    <property type="evidence" value="ECO:0007669"/>
    <property type="project" value="RHEA"/>
</dbReference>
<dbReference type="CDD" id="cd05169">
    <property type="entry name" value="PIKKc_TOR"/>
    <property type="match status" value="1"/>
</dbReference>
<dbReference type="SMART" id="SM00146">
    <property type="entry name" value="PI3Kc"/>
    <property type="match status" value="1"/>
</dbReference>
<dbReference type="SUPFAM" id="SSF47212">
    <property type="entry name" value="FKBP12-rapamycin-binding domain of FKBP-rapamycin-associated protein (FRAP)"/>
    <property type="match status" value="1"/>
</dbReference>
<evidence type="ECO:0000256" key="7">
    <source>
        <dbReference type="ARBA" id="ARBA00022840"/>
    </source>
</evidence>
<dbReference type="GO" id="GO:0038202">
    <property type="term" value="P:TORC1 signaling"/>
    <property type="evidence" value="ECO:0007669"/>
    <property type="project" value="TreeGrafter"/>
</dbReference>
<sequence length="2555" mass="287973">MYSQFRVSGSIINRIDSIRGHFEHTSPQLIRNKMAASGGVAVGTNLQLLNTGSNSPWIDPLNRIFNDLRHKDNEVRSKAIQQLGSYVTTMVKDEAVENFTKFLTDLNTRVSLFMNGSNKEERTGGTLAVEKLIGIDYDTLENADKLLKFKHYLAATLLTATDSQTLAIAARTLGYLARVGGNLGEISNAINEQLTKALEWLRDNGSTAIRKQAALLVLKELALSAPSLFHPHVSTFIGIVWSSAFVNDNIVIREAAVEALRAALDVVGNRDATNQSTKYLELYIQAQAGLKNKESVTFCHASLLVYGELLINTGNFIHEPGRDRYKEICDAILRHRDSHHKPIKKTVITLLPRLARFSPELFAPHLNLTMNYLITTIKKEERARCFLSIGEIALAVGSNIQPHWEAILGALKTSVRSNNKTKGDFLPESLTCIGYLARTSAPGLRAQIEDLIPDMFSNGLSNTVVSALESISIGYPASMATVQQNLLNYLSQMLGYKSQNGSISGSPVGNMNGDRFANLKKQANTGSFSSYSSYNEVKPELPSTEEITLALEVLGSFDFAANTNVRSFDEYIIGMVRECVVDYLDHEQVAIRKQAALSTAKLMGIAISKNTTSKAILSELLERLLIVQTTDGDESVRRAILQSLDFRFDVMLARPEMLKSLFLALNDEYFEIRELAIAIIGRLTTLNPAHVMPSLRKTLIQLLLAMQYSGDSRRKEESARLLAHLISSSHRLIGSYVRLIMESLVPKLSEKEHPRVITCILSALAELSITAADEMRSKHSLIVPPILEVLQDQGSSSRREVAFQILRKYASYTGYVIQPFLDYPQLMNIIYNEIKTESDPGLKMEVLKTLGTLGALDPARSIFAQLKNQGSLDKNQPASREAPSVMKSTTEGYYHSVAINALVKIMRDPSLSIYYQKAINALVIILKSFITKCGPFVPIIMPPFLAMVRTADDQRKWLLQQLGVFMTICKYHMRPYLDQIFGIIEDYWDSNLIEVMALVEDICNGITEEFKVFLPSLIPRMLKALRQDTPDRISKVLHALETFGANLDDYLHLVVPSIVSLLDPDITPPELVIIAVQSIAKLSKMNPLSDYASQIIHPLARLLDSPLPDVKNKEAHTAVVDLREKVFKALCCMVGHLELDYAIFIPMVNKVMTRHNIVHPTYQSLVSSLMQLKRDQRSVEDWQRSLLAVDDAAPASMVTKRTATGIAMVSPTVSSANLKKLWQTAERHTAEDWADWIRGFSVGLLAESPSAVRWCKTLADEYYPLFRDLFNAGFISCWVELDENSQADLVSNLKRAIKTPDIPREILHTLLDLAEFMEHEDKRLPIETDTLAELAEECSAYAKALFYKEQKFLTDPSGTIESLISLNNKLGQARAAEGLLEYAKQHFKLSTKDTEDWYEKLQQWDSALLVYQRRFKEARNPGPQSRDWTESLFGQVRCLFALGEWSDLETLSVENWERLETKQKRLIGPLAAQAAWNNSSWSAMERFVAGLDPHTIDGTFYASALAVHSGTLTYAASLIKQTFSLLDNEITTMMRQSYGRAYNHVVRVEQLTELEEVIEYKRSEDFSERRNTIVGMWIDRLNGAQQNVEIWSRLLAVRSLILEAEQHPEMWIKFSTLCRKSERFPRLAEKTLENILGISPSDNAGPIPDLPAHKGTVSYAYLKHCWETGRTQEAFSGLQKLAPKITEDDRQLRAKIHQKLGTWQAALQPLDERAIPLIIESFSSCTRLAPNWYRGWHSWAMANFDAVSHYEKKVGARNSNRGRNSSYVVGMDLSASTSGQLTTQTENIINQYLISAIRGFFRSIALSPSRSLQDTLRLLTLWFKYGHLKEVETTLMEGFSTVSIDTWLRVIPQLIARIAAPVPSVQRLVYELLINVGKEHPQALVFPLNLALKSMSTTRAEASHAVLNNMRKYYPQLVEQALMVSEELVRVAIVWYELWHEGLEDASRFHFAENNPQAAVARLRPLHDMMVKGPETLQEVAFMQLAGRDLAEAYEWTSRYEESGRISDFNQAWDLYYNVFRHTKAAVNSLTQLNVEHVSPRLATAKDLQLVLPGSYRPNHKHVTISSFNNRLDIIPSKQHPRKLGIYGSDGIERSFLLKGHEDLRQDERVMQLFGLVNGMLDSSVKTYRSHVKIQRYAVVPLTPNSGLIGWVPHCDTLHAVIKEYRESKNIVLNTENRFVLKESQDYQNLPAIQKYEIFARVLQQTDGSDLKNILWIQNRTAEMWLEKRTNYTQSLATMSMVGYILGLGDRHCSNLMLDRQSGRIVHIDFGDCFEVAMNRDKYPERVPFRLTRMLEAAMGVSKIEGDFRSTCESVMAVLRDNRESLMAVLEAFVYDPLIGWKLLGTNAMKEGDSDKGISGDATVQTTDPLDRPMEEVMPTSALNKTEKLNKSLSDEAHEVGGEVLNSKAMEIIGRIQNKLTGRDFPEQSPQVNVEQQVDLLIKQATSLENLAQAYLGWILVTTSKCLNTNKKLQINFQKIIFLWAVLLPLSSDPDALHRLHISISLGVTLSVLYLRASTFAHFRIAFIHDIPFSLSRAFVSSTRDVYKQQSPPSF</sequence>
<evidence type="ECO:0000313" key="15">
    <source>
        <dbReference type="Proteomes" id="UP000241769"/>
    </source>
</evidence>
<evidence type="ECO:0000256" key="5">
    <source>
        <dbReference type="ARBA" id="ARBA00022741"/>
    </source>
</evidence>
<dbReference type="InterPro" id="IPR026683">
    <property type="entry name" value="TOR_cat"/>
</dbReference>
<dbReference type="Gene3D" id="3.30.1010.10">
    <property type="entry name" value="Phosphatidylinositol 3-kinase Catalytic Subunit, Chain A, domain 4"/>
    <property type="match status" value="1"/>
</dbReference>
<dbReference type="PROSITE" id="PS00915">
    <property type="entry name" value="PI3_4_KINASE_1"/>
    <property type="match status" value="1"/>
</dbReference>
<dbReference type="InterPro" id="IPR003152">
    <property type="entry name" value="FATC_dom"/>
</dbReference>
<dbReference type="GO" id="GO:0016242">
    <property type="term" value="P:negative regulation of macroautophagy"/>
    <property type="evidence" value="ECO:0007669"/>
    <property type="project" value="TreeGrafter"/>
</dbReference>
<dbReference type="Pfam" id="PF11865">
    <property type="entry name" value="mTOR_dom"/>
    <property type="match status" value="1"/>
</dbReference>
<dbReference type="GO" id="GO:0005737">
    <property type="term" value="C:cytoplasm"/>
    <property type="evidence" value="ECO:0007669"/>
    <property type="project" value="TreeGrafter"/>
</dbReference>
<evidence type="ECO:0000259" key="11">
    <source>
        <dbReference type="PROSITE" id="PS50290"/>
    </source>
</evidence>
<gene>
    <name evidence="14" type="ORF">PROFUN_07280</name>
</gene>
<dbReference type="InterPro" id="IPR016024">
    <property type="entry name" value="ARM-type_fold"/>
</dbReference>
<feature type="domain" description="FAT" evidence="12">
    <location>
        <begin position="1330"/>
        <end position="1894"/>
    </location>
</feature>
<evidence type="ECO:0000256" key="2">
    <source>
        <dbReference type="ARBA" id="ARBA00022527"/>
    </source>
</evidence>
<dbReference type="SMART" id="SM01343">
    <property type="entry name" value="FATC"/>
    <property type="match status" value="1"/>
</dbReference>
<feature type="domain" description="PI3K/PI4K catalytic" evidence="11">
    <location>
        <begin position="2068"/>
        <end position="2386"/>
    </location>
</feature>
<dbReference type="SUPFAM" id="SSF48371">
    <property type="entry name" value="ARM repeat"/>
    <property type="match status" value="2"/>
</dbReference>
<dbReference type="GO" id="GO:0044877">
    <property type="term" value="F:protein-containing complex binding"/>
    <property type="evidence" value="ECO:0007669"/>
    <property type="project" value="InterPro"/>
</dbReference>
<dbReference type="Pfam" id="PF02260">
    <property type="entry name" value="FATC"/>
    <property type="match status" value="1"/>
</dbReference>
<dbReference type="Pfam" id="PF08771">
    <property type="entry name" value="FRB_dom"/>
    <property type="match status" value="1"/>
</dbReference>
<comment type="catalytic activity">
    <reaction evidence="9">
        <text>L-seryl-[protein] + ATP = O-phospho-L-seryl-[protein] + ADP + H(+)</text>
        <dbReference type="Rhea" id="RHEA:17989"/>
        <dbReference type="Rhea" id="RHEA-COMP:9863"/>
        <dbReference type="Rhea" id="RHEA-COMP:11604"/>
        <dbReference type="ChEBI" id="CHEBI:15378"/>
        <dbReference type="ChEBI" id="CHEBI:29999"/>
        <dbReference type="ChEBI" id="CHEBI:30616"/>
        <dbReference type="ChEBI" id="CHEBI:83421"/>
        <dbReference type="ChEBI" id="CHEBI:456216"/>
        <dbReference type="EC" id="2.7.11.1"/>
    </reaction>
</comment>
<dbReference type="GO" id="GO:0031931">
    <property type="term" value="C:TORC1 complex"/>
    <property type="evidence" value="ECO:0007669"/>
    <property type="project" value="TreeGrafter"/>
</dbReference>
<dbReference type="SMART" id="SM01345">
    <property type="entry name" value="Rapamycin_bind"/>
    <property type="match status" value="1"/>
</dbReference>
<keyword evidence="2 10" id="KW-0723">Serine/threonine-protein kinase</keyword>
<evidence type="ECO:0000256" key="3">
    <source>
        <dbReference type="ARBA" id="ARBA00022679"/>
    </source>
</evidence>
<dbReference type="PROSITE" id="PS51190">
    <property type="entry name" value="FATC"/>
    <property type="match status" value="1"/>
</dbReference>
<keyword evidence="7 10" id="KW-0067">ATP-binding</keyword>
<accession>A0A2P6NM56</accession>
<dbReference type="Pfam" id="PF23593">
    <property type="entry name" value="HEAT_ATR"/>
    <property type="match status" value="1"/>
</dbReference>
<dbReference type="GO" id="GO:0005524">
    <property type="term" value="F:ATP binding"/>
    <property type="evidence" value="ECO:0007669"/>
    <property type="project" value="UniProtKB-KW"/>
</dbReference>
<dbReference type="InterPro" id="IPR018936">
    <property type="entry name" value="PI3/4_kinase_CS"/>
</dbReference>
<dbReference type="InterPro" id="IPR050517">
    <property type="entry name" value="DDR_Repair_Kinase"/>
</dbReference>
<evidence type="ECO:0000256" key="9">
    <source>
        <dbReference type="ARBA" id="ARBA00048679"/>
    </source>
</evidence>
<protein>
    <recommendedName>
        <fullName evidence="10">Serine/threonine-protein kinase TOR</fullName>
        <ecNumber evidence="10">2.7.11.1</ecNumber>
    </recommendedName>
</protein>
<evidence type="ECO:0000256" key="10">
    <source>
        <dbReference type="RuleBase" id="RU364109"/>
    </source>
</evidence>
<keyword evidence="15" id="KW-1185">Reference proteome</keyword>
<dbReference type="Pfam" id="PF00454">
    <property type="entry name" value="PI3_PI4_kinase"/>
    <property type="match status" value="1"/>
</dbReference>
<dbReference type="EC" id="2.7.11.1" evidence="10"/>
<dbReference type="InterPro" id="IPR011989">
    <property type="entry name" value="ARM-like"/>
</dbReference>
<dbReference type="Proteomes" id="UP000241769">
    <property type="component" value="Unassembled WGS sequence"/>
</dbReference>
<proteinExistence type="inferred from homology"/>
<dbReference type="Pfam" id="PF02259">
    <property type="entry name" value="FAT"/>
    <property type="match status" value="1"/>
</dbReference>
<dbReference type="InterPro" id="IPR024585">
    <property type="entry name" value="mTOR_dom"/>
</dbReference>
<dbReference type="PANTHER" id="PTHR11139:SF9">
    <property type="entry name" value="SERINE_THREONINE-PROTEIN KINASE MTOR"/>
    <property type="match status" value="1"/>
</dbReference>
<evidence type="ECO:0000256" key="4">
    <source>
        <dbReference type="ARBA" id="ARBA00022737"/>
    </source>
</evidence>